<protein>
    <submittedName>
        <fullName evidence="2">Uncharacterized protein</fullName>
    </submittedName>
</protein>
<dbReference type="AlphaFoldDB" id="A0A660L275"/>
<sequence>MTRREAARGTARGAGTAGGARSTGGDGPTRRGGRARAGVAALVALGLVGMNVPGASAATGTCRTTTVAATVGAPVTLKLDCRVGRRDVVVGSRGRARTTIVVKPARGRLGVLAIRTGRVVYTARAAGRDVVRYRVRTRAGRTYRGAIVLRVARPGVPGPAPAPVATPGPAPAPAPVTLPAATPTATPTPTPVPGDGLPAPLPPAPASVASSTRAWVPAAADTCPAAVHDRYSVIGPDGRRYPTWHPPTTIDPATRRSCTFGHEHGDDPSTSDLYRWVTEHLAATGQEAYAGLPFGHATEALDAFAAANPGTAKRSEDHVGYKVTVANDVALLGTDGAALGTTCDYLTSVHQGSHSPDALSNNAHELVYAVRCSDGTELISTTVSRFGAPGVYERGCEPETRITTIDNGYPAGAGARLIPDRECVERNVLVPAGRTTSVWALYEKWTSVNALELPGGVPLARYETSFGVFNPSRYAGPNTTIGRTLPLCWETAADGDRANGVDCASAITGTPFDDARSPFDGTRRDVYLAGTTVQNPGTTRRWWTDPYGRNASPTPFPGGVCQLVSASGTPGQTDARIQVFGRNRSYDAAGVHAPN</sequence>
<reference evidence="2 3" key="1">
    <citation type="submission" date="2018-10" db="EMBL/GenBank/DDBJ databases">
        <title>Genomic Encyclopedia of Archaeal and Bacterial Type Strains, Phase II (KMG-II): from individual species to whole genera.</title>
        <authorList>
            <person name="Goeker M."/>
        </authorList>
    </citation>
    <scope>NUCLEOTIDE SEQUENCE [LARGE SCALE GENOMIC DNA]</scope>
    <source>
        <strain evidence="2 3">DSM 14954</strain>
    </source>
</reference>
<feature type="compositionally biased region" description="Pro residues" evidence="1">
    <location>
        <begin position="159"/>
        <end position="176"/>
    </location>
</feature>
<evidence type="ECO:0000256" key="1">
    <source>
        <dbReference type="SAM" id="MobiDB-lite"/>
    </source>
</evidence>
<evidence type="ECO:0000313" key="3">
    <source>
        <dbReference type="Proteomes" id="UP000278962"/>
    </source>
</evidence>
<proteinExistence type="predicted"/>
<organism evidence="2 3">
    <name type="scientific">Solirubrobacter pauli</name>
    <dbReference type="NCBI Taxonomy" id="166793"/>
    <lineage>
        <taxon>Bacteria</taxon>
        <taxon>Bacillati</taxon>
        <taxon>Actinomycetota</taxon>
        <taxon>Thermoleophilia</taxon>
        <taxon>Solirubrobacterales</taxon>
        <taxon>Solirubrobacteraceae</taxon>
        <taxon>Solirubrobacter</taxon>
    </lineage>
</organism>
<feature type="region of interest" description="Disordered" evidence="1">
    <location>
        <begin position="1"/>
        <end position="33"/>
    </location>
</feature>
<keyword evidence="3" id="KW-1185">Reference proteome</keyword>
<accession>A0A660L275</accession>
<feature type="compositionally biased region" description="Gly residues" evidence="1">
    <location>
        <begin position="15"/>
        <end position="27"/>
    </location>
</feature>
<gene>
    <name evidence="2" type="ORF">C8N24_5325</name>
</gene>
<dbReference type="EMBL" id="RBIL01000002">
    <property type="protein sequence ID" value="RKQ87304.1"/>
    <property type="molecule type" value="Genomic_DNA"/>
</dbReference>
<evidence type="ECO:0000313" key="2">
    <source>
        <dbReference type="EMBL" id="RKQ87304.1"/>
    </source>
</evidence>
<dbReference type="Proteomes" id="UP000278962">
    <property type="component" value="Unassembled WGS sequence"/>
</dbReference>
<comment type="caution">
    <text evidence="2">The sequence shown here is derived from an EMBL/GenBank/DDBJ whole genome shotgun (WGS) entry which is preliminary data.</text>
</comment>
<feature type="region of interest" description="Disordered" evidence="1">
    <location>
        <begin position="159"/>
        <end position="196"/>
    </location>
</feature>
<name>A0A660L275_9ACTN</name>